<accession>A0A2C9UDF7</accession>
<dbReference type="AlphaFoldDB" id="A0A2C9UDF7"/>
<gene>
    <name evidence="3" type="ORF">MANES_15G001900v8</name>
</gene>
<dbReference type="Gramene" id="Manes.15G001900.4.v8.1">
    <property type="protein sequence ID" value="Manes.15G001900.4.v8.1.CDS"/>
    <property type="gene ID" value="Manes.15G001900.v8.1"/>
</dbReference>
<dbReference type="EMBL" id="CM004401">
    <property type="protein sequence ID" value="OAY27626.1"/>
    <property type="molecule type" value="Genomic_DNA"/>
</dbReference>
<feature type="transmembrane region" description="Helical" evidence="2">
    <location>
        <begin position="156"/>
        <end position="175"/>
    </location>
</feature>
<feature type="region of interest" description="Disordered" evidence="1">
    <location>
        <begin position="90"/>
        <end position="118"/>
    </location>
</feature>
<evidence type="ECO:0000313" key="4">
    <source>
        <dbReference type="Proteomes" id="UP000091857"/>
    </source>
</evidence>
<protein>
    <recommendedName>
        <fullName evidence="5">Transmembrane protein</fullName>
    </recommendedName>
</protein>
<dbReference type="STRING" id="3983.A0A2C9UDF7"/>
<evidence type="ECO:0000256" key="2">
    <source>
        <dbReference type="SAM" id="Phobius"/>
    </source>
</evidence>
<keyword evidence="4" id="KW-1185">Reference proteome</keyword>
<name>A0A2C9UDF7_MANES</name>
<dbReference type="OrthoDB" id="909678at2759"/>
<keyword evidence="2" id="KW-0812">Transmembrane</keyword>
<proteinExistence type="predicted"/>
<dbReference type="OMA" id="LSEIAMW"/>
<dbReference type="PANTHER" id="PTHR34188:SF20">
    <property type="entry name" value="PROTEIN, PUTATIVE-RELATED"/>
    <property type="match status" value="1"/>
</dbReference>
<dbReference type="PANTHER" id="PTHR34188">
    <property type="entry name" value="OS01G0299500 PROTEIN"/>
    <property type="match status" value="1"/>
</dbReference>
<feature type="compositionally biased region" description="Basic residues" evidence="1">
    <location>
        <begin position="90"/>
        <end position="107"/>
    </location>
</feature>
<organism evidence="3 4">
    <name type="scientific">Manihot esculenta</name>
    <name type="common">Cassava</name>
    <name type="synonym">Jatropha manihot</name>
    <dbReference type="NCBI Taxonomy" id="3983"/>
    <lineage>
        <taxon>Eukaryota</taxon>
        <taxon>Viridiplantae</taxon>
        <taxon>Streptophyta</taxon>
        <taxon>Embryophyta</taxon>
        <taxon>Tracheophyta</taxon>
        <taxon>Spermatophyta</taxon>
        <taxon>Magnoliopsida</taxon>
        <taxon>eudicotyledons</taxon>
        <taxon>Gunneridae</taxon>
        <taxon>Pentapetalae</taxon>
        <taxon>rosids</taxon>
        <taxon>fabids</taxon>
        <taxon>Malpighiales</taxon>
        <taxon>Euphorbiaceae</taxon>
        <taxon>Crotonoideae</taxon>
        <taxon>Manihoteae</taxon>
        <taxon>Manihot</taxon>
    </lineage>
</organism>
<comment type="caution">
    <text evidence="3">The sequence shown here is derived from an EMBL/GenBank/DDBJ whole genome shotgun (WGS) entry which is preliminary data.</text>
</comment>
<reference evidence="4" key="1">
    <citation type="journal article" date="2016" name="Nat. Biotechnol.">
        <title>Sequencing wild and cultivated cassava and related species reveals extensive interspecific hybridization and genetic diversity.</title>
        <authorList>
            <person name="Bredeson J.V."/>
            <person name="Lyons J.B."/>
            <person name="Prochnik S.E."/>
            <person name="Wu G.A."/>
            <person name="Ha C.M."/>
            <person name="Edsinger-Gonzales E."/>
            <person name="Grimwood J."/>
            <person name="Schmutz J."/>
            <person name="Rabbi I.Y."/>
            <person name="Egesi C."/>
            <person name="Nauluvula P."/>
            <person name="Lebot V."/>
            <person name="Ndunguru J."/>
            <person name="Mkamilo G."/>
            <person name="Bart R.S."/>
            <person name="Setter T.L."/>
            <person name="Gleadow R.M."/>
            <person name="Kulakow P."/>
            <person name="Ferguson M.E."/>
            <person name="Rounsley S."/>
            <person name="Rokhsar D.S."/>
        </authorList>
    </citation>
    <scope>NUCLEOTIDE SEQUENCE [LARGE SCALE GENOMIC DNA]</scope>
    <source>
        <strain evidence="4">cv. AM560-2</strain>
    </source>
</reference>
<dbReference type="Proteomes" id="UP000091857">
    <property type="component" value="Chromosome 15"/>
</dbReference>
<evidence type="ECO:0000256" key="1">
    <source>
        <dbReference type="SAM" id="MobiDB-lite"/>
    </source>
</evidence>
<evidence type="ECO:0008006" key="5">
    <source>
        <dbReference type="Google" id="ProtNLM"/>
    </source>
</evidence>
<dbReference type="Gramene" id="Manes.15G001900.2.v8.1">
    <property type="protein sequence ID" value="Manes.15G001900.2.v8.1.CDS"/>
    <property type="gene ID" value="Manes.15G001900.v8.1"/>
</dbReference>
<sequence length="234" mass="25447">MDHIILKDRDFEVDLENGARASEEDQSKETVSGVRKQAKELLAKICGIFVDGTMKGENGLNLCPDGPNSNGVIGEQVKLDGERTVGHVGKKVVKEKRKKMSNKKASKPPRPPKGPSLDAADQKLIKEIMELAMLKRARAEQMKAMKKMKAAKASSSNSYVFAMVFTILFCIVIIFQATSSRVTPVSVRGSETPESSLIAVQHFGNPSASVPNEHASESPNYIKPIAGFDPPVNL</sequence>
<evidence type="ECO:0000313" key="3">
    <source>
        <dbReference type="EMBL" id="OAY27626.1"/>
    </source>
</evidence>
<keyword evidence="2" id="KW-0472">Membrane</keyword>
<keyword evidence="2" id="KW-1133">Transmembrane helix</keyword>